<evidence type="ECO:0000313" key="2">
    <source>
        <dbReference type="EMBL" id="CAE6737800.1"/>
    </source>
</evidence>
<reference evidence="2 3" key="1">
    <citation type="submission" date="2021-02" db="EMBL/GenBank/DDBJ databases">
        <authorList>
            <person name="Vanwijnsberghe S."/>
        </authorList>
    </citation>
    <scope>NUCLEOTIDE SEQUENCE [LARGE SCALE GENOMIC DNA]</scope>
    <source>
        <strain evidence="2 3">R-69776</strain>
    </source>
</reference>
<evidence type="ECO:0000256" key="1">
    <source>
        <dbReference type="SAM" id="MobiDB-lite"/>
    </source>
</evidence>
<gene>
    <name evidence="2" type="ORF">R69776_02298</name>
</gene>
<organism evidence="2 3">
    <name type="scientific">Paraburkholderia nemoris</name>
    <dbReference type="NCBI Taxonomy" id="2793076"/>
    <lineage>
        <taxon>Bacteria</taxon>
        <taxon>Pseudomonadati</taxon>
        <taxon>Pseudomonadota</taxon>
        <taxon>Betaproteobacteria</taxon>
        <taxon>Burkholderiales</taxon>
        <taxon>Burkholderiaceae</taxon>
        <taxon>Paraburkholderia</taxon>
    </lineage>
</organism>
<dbReference type="EMBL" id="CAJNBH010000006">
    <property type="protein sequence ID" value="CAE6737800.1"/>
    <property type="molecule type" value="Genomic_DNA"/>
</dbReference>
<accession>A0ABM8R7T1</accession>
<keyword evidence="3" id="KW-1185">Reference proteome</keyword>
<feature type="compositionally biased region" description="Basic residues" evidence="1">
    <location>
        <begin position="217"/>
        <end position="230"/>
    </location>
</feature>
<name>A0ABM8R7T1_9BURK</name>
<feature type="region of interest" description="Disordered" evidence="1">
    <location>
        <begin position="214"/>
        <end position="233"/>
    </location>
</feature>
<sequence length="372" mass="43445">MPCRLLTQRHAIVRHKRKRTDPRIRRTRRLIENRRIVRKQTLHRRRIKHIARKIERQINTARALRRIQTEIELRGIDIQRHAFDLESGQRCTMRRMLPQIEHHVEKRRTAGFAHRLQRLDQSGEWKVLIALPFGKPCRHLVEQPGVGIARAQRCAHHNRVDEETDQAGRGGAMPARDRHTHAHVARAGVAMQQHVEGGQQRGEQRGAACAREMSQRIHSRGRHASRHRTGSRAGRCIARARPAAVERQRKRFHVDGCELRAPVIELLSQRLIVEPFALPTRVIGVLNAQRLQFRTRFERTRLAISRRHRSFVERQELSKQHTNRPAIGHDVMHRNQQTLFVAFRSHQIDTQQRSVFEIEGPPCELVQHGFNG</sequence>
<evidence type="ECO:0000313" key="3">
    <source>
        <dbReference type="Proteomes" id="UP000673821"/>
    </source>
</evidence>
<comment type="caution">
    <text evidence="2">The sequence shown here is derived from an EMBL/GenBank/DDBJ whole genome shotgun (WGS) entry which is preliminary data.</text>
</comment>
<protein>
    <submittedName>
        <fullName evidence="2">Uncharacterized protein</fullName>
    </submittedName>
</protein>
<proteinExistence type="predicted"/>
<dbReference type="Proteomes" id="UP000673821">
    <property type="component" value="Unassembled WGS sequence"/>
</dbReference>